<dbReference type="Proteomes" id="UP000472272">
    <property type="component" value="Chromosome 10"/>
</dbReference>
<dbReference type="Gene3D" id="2.30.30.850">
    <property type="match status" value="1"/>
</dbReference>
<reference evidence="7" key="2">
    <citation type="submission" date="2025-05" db="UniProtKB">
        <authorList>
            <consortium name="Ensembl"/>
        </authorList>
    </citation>
    <scope>IDENTIFICATION</scope>
</reference>
<dbReference type="GO" id="GO:0016779">
    <property type="term" value="F:nucleotidyltransferase activity"/>
    <property type="evidence" value="ECO:0007669"/>
    <property type="project" value="UniProtKB-KW"/>
</dbReference>
<reference evidence="7 8" key="1">
    <citation type="journal article" date="2019" name="Proc. Natl. Acad. Sci. U.S.A.">
        <title>Regulatory changes in pterin and carotenoid genes underlie balanced color polymorphisms in the wall lizard.</title>
        <authorList>
            <person name="Andrade P."/>
            <person name="Pinho C."/>
            <person name="Perez I de Lanuza G."/>
            <person name="Afonso S."/>
            <person name="Brejcha J."/>
            <person name="Rubin C.J."/>
            <person name="Wallerman O."/>
            <person name="Pereira P."/>
            <person name="Sabatino S.J."/>
            <person name="Bellati A."/>
            <person name="Pellitteri-Rosa D."/>
            <person name="Bosakova Z."/>
            <person name="Bunikis I."/>
            <person name="Carretero M.A."/>
            <person name="Feiner N."/>
            <person name="Marsik P."/>
            <person name="Pauperio F."/>
            <person name="Salvi D."/>
            <person name="Soler L."/>
            <person name="While G.M."/>
            <person name="Uller T."/>
            <person name="Font E."/>
            <person name="Andersson L."/>
            <person name="Carneiro M."/>
        </authorList>
    </citation>
    <scope>NUCLEOTIDE SEQUENCE</scope>
</reference>
<keyword evidence="8" id="KW-1185">Reference proteome</keyword>
<evidence type="ECO:0000256" key="2">
    <source>
        <dbReference type="ARBA" id="ARBA00022695"/>
    </source>
</evidence>
<dbReference type="OMA" id="ESAVWMK"/>
<evidence type="ECO:0000256" key="3">
    <source>
        <dbReference type="ARBA" id="ARBA00022722"/>
    </source>
</evidence>
<dbReference type="Ensembl" id="ENSPMRT00000008665.1">
    <property type="protein sequence ID" value="ENSPMRP00000008105.1"/>
    <property type="gene ID" value="ENSPMRG00000005489.1"/>
</dbReference>
<organism evidence="7 8">
    <name type="scientific">Podarcis muralis</name>
    <name type="common">Wall lizard</name>
    <name type="synonym">Lacerta muralis</name>
    <dbReference type="NCBI Taxonomy" id="64176"/>
    <lineage>
        <taxon>Eukaryota</taxon>
        <taxon>Metazoa</taxon>
        <taxon>Chordata</taxon>
        <taxon>Craniata</taxon>
        <taxon>Vertebrata</taxon>
        <taxon>Euteleostomi</taxon>
        <taxon>Lepidosauria</taxon>
        <taxon>Squamata</taxon>
        <taxon>Bifurcata</taxon>
        <taxon>Unidentata</taxon>
        <taxon>Episquamata</taxon>
        <taxon>Laterata</taxon>
        <taxon>Lacertibaenia</taxon>
        <taxon>Lacertidae</taxon>
        <taxon>Podarcis</taxon>
    </lineage>
</organism>
<keyword evidence="3" id="KW-0540">Nuclease</keyword>
<feature type="domain" description="Murine leukemia virus integrase C-terminal" evidence="6">
    <location>
        <begin position="7"/>
        <end position="60"/>
    </location>
</feature>
<dbReference type="AlphaFoldDB" id="A0A670I8H0"/>
<dbReference type="Pfam" id="PF18697">
    <property type="entry name" value="MLVIN_C"/>
    <property type="match status" value="1"/>
</dbReference>
<evidence type="ECO:0000256" key="1">
    <source>
        <dbReference type="ARBA" id="ARBA00022679"/>
    </source>
</evidence>
<dbReference type="GO" id="GO:0004519">
    <property type="term" value="F:endonuclease activity"/>
    <property type="evidence" value="ECO:0007669"/>
    <property type="project" value="UniProtKB-KW"/>
</dbReference>
<dbReference type="Proteomes" id="UP000472272">
    <property type="component" value="Chromosome 5"/>
</dbReference>
<evidence type="ECO:0000313" key="7">
    <source>
        <dbReference type="Ensembl" id="ENSPMRP00000008105.1"/>
    </source>
</evidence>
<name>A0A670I8H0_PODMU</name>
<dbReference type="Ensembl" id="ENSPMRT00000033179.1">
    <property type="protein sequence ID" value="ENSPMRP00000031280.1"/>
    <property type="gene ID" value="ENSPMRG00000020276.1"/>
</dbReference>
<evidence type="ECO:0000256" key="4">
    <source>
        <dbReference type="ARBA" id="ARBA00022759"/>
    </source>
</evidence>
<keyword evidence="1" id="KW-0808">Transferase</keyword>
<proteinExistence type="predicted"/>
<keyword evidence="2" id="KW-0548">Nucleotidyltransferase</keyword>
<dbReference type="InterPro" id="IPR040643">
    <property type="entry name" value="MLVIN_C"/>
</dbReference>
<accession>A0A670I8H0</accession>
<sequence>MDDPPIHQFQAGDSVWVKEWKRDPLAPKWRGPYTVLLSTPTAVKVAEVTPWIHHSRLKKSEGSWTCKGDPSNPLKLTLSKNPCI</sequence>
<dbReference type="GeneTree" id="ENSGT01120000272002"/>
<evidence type="ECO:0000256" key="5">
    <source>
        <dbReference type="ARBA" id="ARBA00022801"/>
    </source>
</evidence>
<evidence type="ECO:0000313" key="8">
    <source>
        <dbReference type="Proteomes" id="UP000472272"/>
    </source>
</evidence>
<evidence type="ECO:0000259" key="6">
    <source>
        <dbReference type="Pfam" id="PF18697"/>
    </source>
</evidence>
<protein>
    <recommendedName>
        <fullName evidence="6">Murine leukemia virus integrase C-terminal domain-containing protein</fullName>
    </recommendedName>
</protein>
<keyword evidence="4" id="KW-0255">Endonuclease</keyword>
<keyword evidence="5" id="KW-0378">Hydrolase</keyword>
<dbReference type="GO" id="GO:0016787">
    <property type="term" value="F:hydrolase activity"/>
    <property type="evidence" value="ECO:0007669"/>
    <property type="project" value="UniProtKB-KW"/>
</dbReference>